<dbReference type="GeneID" id="20005713"/>
<evidence type="ECO:0000259" key="8">
    <source>
        <dbReference type="Pfam" id="PF00117"/>
    </source>
</evidence>
<dbReference type="NCBIfam" id="TIGR00566">
    <property type="entry name" value="trpG_papA"/>
    <property type="match status" value="1"/>
</dbReference>
<dbReference type="PRINTS" id="PR00097">
    <property type="entry name" value="ANTSNTHASEII"/>
</dbReference>
<protein>
    <recommendedName>
        <fullName evidence="4">Anthranilate synthase component 2</fullName>
        <ecNumber evidence="3">4.1.3.27</ecNumber>
    </recommendedName>
    <alternativeName>
        <fullName evidence="7">Anthranilate synthase, glutamine amidotransferase component</fullName>
    </alternativeName>
</protein>
<proteinExistence type="predicted"/>
<evidence type="ECO:0000256" key="2">
    <source>
        <dbReference type="ARBA" id="ARBA00011743"/>
    </source>
</evidence>
<dbReference type="SUPFAM" id="SSF52317">
    <property type="entry name" value="Class I glutamine amidotransferase-like"/>
    <property type="match status" value="1"/>
</dbReference>
<dbReference type="InterPro" id="IPR017926">
    <property type="entry name" value="GATASE"/>
</dbReference>
<dbReference type="CDD" id="cd01743">
    <property type="entry name" value="GATase1_Anthranilate_Synthase"/>
    <property type="match status" value="1"/>
</dbReference>
<keyword evidence="5" id="KW-0028">Amino-acid biosynthesis</keyword>
<dbReference type="EC" id="4.1.3.27" evidence="3"/>
<dbReference type="EMBL" id="KJ700459">
    <property type="protein sequence ID" value="AIG92636.1"/>
    <property type="molecule type" value="Genomic_DNA"/>
</dbReference>
<dbReference type="KEGG" id="gsl:JL72_p013"/>
<name>A0A075W098_GALSU</name>
<dbReference type="GO" id="GO:0005829">
    <property type="term" value="C:cytosol"/>
    <property type="evidence" value="ECO:0007669"/>
    <property type="project" value="TreeGrafter"/>
</dbReference>
<dbReference type="GO" id="GO:0000162">
    <property type="term" value="P:L-tryptophan biosynthetic process"/>
    <property type="evidence" value="ECO:0007669"/>
    <property type="project" value="UniProtKB-KW"/>
</dbReference>
<evidence type="ECO:0000256" key="4">
    <source>
        <dbReference type="ARBA" id="ARBA00020654"/>
    </source>
</evidence>
<keyword evidence="5" id="KW-0822">Tryptophan biosynthesis</keyword>
<dbReference type="PROSITE" id="PS51273">
    <property type="entry name" value="GATASE_TYPE_1"/>
    <property type="match status" value="1"/>
</dbReference>
<dbReference type="PRINTS" id="PR00096">
    <property type="entry name" value="GATASE"/>
</dbReference>
<dbReference type="GO" id="GO:0004049">
    <property type="term" value="F:anthranilate synthase activity"/>
    <property type="evidence" value="ECO:0007669"/>
    <property type="project" value="UniProtKB-EC"/>
</dbReference>
<evidence type="ECO:0000313" key="9">
    <source>
        <dbReference type="EMBL" id="AIG92636.1"/>
    </source>
</evidence>
<sequence length="193" mass="21815">MTILIIDNYDSFTYNLVQYIGEQGFDIKIKKNDEIIISELYNLDIRGIVISPGPGRPEDSEQCIKLIQYFAPTLPILGICLGHQSIAYAYGAQIISAPLLKHGKTSPVYHNDSNLFANIENPLIATRYHSLIVDNKNLPNSLCVNAWSDDHIIMGINHSIYKNVYGIQFHPESILTVSGKKIIKNFLHFFCDF</sequence>
<dbReference type="PANTHER" id="PTHR43418:SF4">
    <property type="entry name" value="MULTIFUNCTIONAL TRYPTOPHAN BIOSYNTHESIS PROTEIN"/>
    <property type="match status" value="1"/>
</dbReference>
<evidence type="ECO:0000256" key="1">
    <source>
        <dbReference type="ARBA" id="ARBA00004873"/>
    </source>
</evidence>
<dbReference type="RefSeq" id="YP_009051194.1">
    <property type="nucleotide sequence ID" value="NC_024665.1"/>
</dbReference>
<accession>A0A075W098</accession>
<dbReference type="Gene3D" id="3.40.50.880">
    <property type="match status" value="1"/>
</dbReference>
<reference evidence="9" key="1">
    <citation type="journal article" date="2015" name="Genome Biol. Evol.">
        <title>Extreme features of the Galdieria sulphuraria organellar genomes: a consequence of polyextremophily?</title>
        <authorList>
            <person name="Jain K."/>
            <person name="Krause K."/>
            <person name="Grewe F."/>
            <person name="Nelson G.F."/>
            <person name="Weber A.P."/>
            <person name="Christensen A.C."/>
            <person name="Mower J.P."/>
        </authorList>
    </citation>
    <scope>NUCLEOTIDE SEQUENCE</scope>
    <source>
        <strain evidence="9">074W</strain>
    </source>
</reference>
<dbReference type="PANTHER" id="PTHR43418">
    <property type="entry name" value="MULTIFUNCTIONAL TRYPTOPHAN BIOSYNTHESIS PROTEIN-RELATED"/>
    <property type="match status" value="1"/>
</dbReference>
<evidence type="ECO:0000256" key="3">
    <source>
        <dbReference type="ARBA" id="ARBA00012266"/>
    </source>
</evidence>
<dbReference type="PRINTS" id="PR00099">
    <property type="entry name" value="CPSGATASE"/>
</dbReference>
<keyword evidence="5" id="KW-0057">Aromatic amino acid biosynthesis</keyword>
<evidence type="ECO:0000256" key="6">
    <source>
        <dbReference type="ARBA" id="ARBA00022962"/>
    </source>
</evidence>
<evidence type="ECO:0000256" key="5">
    <source>
        <dbReference type="ARBA" id="ARBA00022822"/>
    </source>
</evidence>
<organism evidence="9">
    <name type="scientific">Galdieria sulphuraria</name>
    <name type="common">Red alga</name>
    <dbReference type="NCBI Taxonomy" id="130081"/>
    <lineage>
        <taxon>Eukaryota</taxon>
        <taxon>Rhodophyta</taxon>
        <taxon>Bangiophyceae</taxon>
        <taxon>Galdieriales</taxon>
        <taxon>Galdieriaceae</taxon>
        <taxon>Galdieria</taxon>
    </lineage>
</organism>
<dbReference type="Pfam" id="PF00117">
    <property type="entry name" value="GATase"/>
    <property type="match status" value="1"/>
</dbReference>
<dbReference type="InterPro" id="IPR050472">
    <property type="entry name" value="Anth_synth/Amidotransfase"/>
</dbReference>
<dbReference type="InterPro" id="IPR006221">
    <property type="entry name" value="TrpG/PapA_dom"/>
</dbReference>
<dbReference type="InterPro" id="IPR029062">
    <property type="entry name" value="Class_I_gatase-like"/>
</dbReference>
<dbReference type="FunFam" id="3.40.50.880:FF:000003">
    <property type="entry name" value="Anthranilate synthase component II"/>
    <property type="match status" value="1"/>
</dbReference>
<comment type="subunit">
    <text evidence="2">Tetramer of two components I and two components II.</text>
</comment>
<comment type="pathway">
    <text evidence="1">Amino-acid biosynthesis; L-tryptophan biosynthesis; L-tryptophan from chorismate: step 1/5.</text>
</comment>
<geneLocation type="plastid" evidence="9"/>
<keyword evidence="6" id="KW-0315">Glutamine amidotransferase</keyword>
<gene>
    <name evidence="9" type="primary">trpG</name>
</gene>
<evidence type="ECO:0000256" key="7">
    <source>
        <dbReference type="ARBA" id="ARBA00082672"/>
    </source>
</evidence>
<feature type="domain" description="Glutamine amidotransferase" evidence="8">
    <location>
        <begin position="4"/>
        <end position="187"/>
    </location>
</feature>
<keyword evidence="9" id="KW-0934">Plastid</keyword>
<dbReference type="AlphaFoldDB" id="A0A075W098"/>